<dbReference type="NCBIfam" id="TIGR00696">
    <property type="entry name" value="wecG_tagA_cpsF"/>
    <property type="match status" value="1"/>
</dbReference>
<keyword evidence="2 5" id="KW-0808">Transferase</keyword>
<dbReference type="Proteomes" id="UP001071230">
    <property type="component" value="Unassembled WGS sequence"/>
</dbReference>
<dbReference type="EMBL" id="CDGJ01000019">
    <property type="protein sequence ID" value="CEJ06270.1"/>
    <property type="molecule type" value="Genomic_DNA"/>
</dbReference>
<dbReference type="EMBL" id="LR746496">
    <property type="protein sequence ID" value="CAA7599718.1"/>
    <property type="molecule type" value="Genomic_DNA"/>
</dbReference>
<evidence type="ECO:0000256" key="4">
    <source>
        <dbReference type="ARBA" id="ARBA00023316"/>
    </source>
</evidence>
<dbReference type="RefSeq" id="WP_240983491.1">
    <property type="nucleotide sequence ID" value="NZ_CDGJ01000019.1"/>
</dbReference>
<gene>
    <name evidence="6" type="ORF">DEACI_0345</name>
    <name evidence="7" type="ORF">DEACI_0718</name>
</gene>
<sequence>MRVDILGIGVDALSMAECAARIAGAVEAHSRLRVVTANPEMICAAGKDPDLRRVINSAGLVTADGVGVVWAAARLGTPVPERVTGIDLLEALFPLASRRHWRIFLLGARPGVAAEAARRVGESCSGIVWEASHGYFEPAEETDVIKRIGDFKPDLLLAGLGAPRQEFWLAEHEGLATVSIGVGGSFDTLAGTVGRAPAWLREMRLEWLYRLLKEPWRWRRQAVLPRFVFKVWRER</sequence>
<keyword evidence="1 5" id="KW-0328">Glycosyltransferase</keyword>
<evidence type="ECO:0000313" key="8">
    <source>
        <dbReference type="Proteomes" id="UP001071230"/>
    </source>
</evidence>
<accession>A0A8S0W1Q4</accession>
<dbReference type="InterPro" id="IPR034714">
    <property type="entry name" value="TagA_TarA"/>
</dbReference>
<evidence type="ECO:0000256" key="2">
    <source>
        <dbReference type="ARBA" id="ARBA00022679"/>
    </source>
</evidence>
<evidence type="ECO:0000256" key="3">
    <source>
        <dbReference type="ARBA" id="ARBA00022944"/>
    </source>
</evidence>
<dbReference type="Pfam" id="PF03808">
    <property type="entry name" value="Glyco_tran_WecG"/>
    <property type="match status" value="1"/>
</dbReference>
<dbReference type="KEGG" id="aacx:DEACI_0345"/>
<keyword evidence="4 5" id="KW-0961">Cell wall biogenesis/degradation</keyword>
<reference evidence="7" key="1">
    <citation type="submission" date="2014-11" db="EMBL/GenBank/DDBJ databases">
        <authorList>
            <person name="Hornung B.V."/>
        </authorList>
    </citation>
    <scope>NUCLEOTIDE SEQUENCE</scope>
    <source>
        <strain evidence="7">INE</strain>
    </source>
</reference>
<dbReference type="GO" id="GO:0071555">
    <property type="term" value="P:cell wall organization"/>
    <property type="evidence" value="ECO:0007669"/>
    <property type="project" value="UniProtKB-KW"/>
</dbReference>
<organism evidence="6">
    <name type="scientific">Acididesulfobacillus acetoxydans</name>
    <dbReference type="NCBI Taxonomy" id="1561005"/>
    <lineage>
        <taxon>Bacteria</taxon>
        <taxon>Bacillati</taxon>
        <taxon>Bacillota</taxon>
        <taxon>Clostridia</taxon>
        <taxon>Eubacteriales</taxon>
        <taxon>Peptococcaceae</taxon>
        <taxon>Acididesulfobacillus</taxon>
    </lineage>
</organism>
<evidence type="ECO:0000313" key="6">
    <source>
        <dbReference type="EMBL" id="CAA7599718.1"/>
    </source>
</evidence>
<protein>
    <recommendedName>
        <fullName evidence="5">N-acetylglucosaminyldiphosphoundecaprenol N-acetyl-beta-D-mannosaminyltransferase</fullName>
        <ecNumber evidence="5">2.4.1.187</ecNumber>
    </recommendedName>
    <alternativeName>
        <fullName evidence="5">N-acetylmannosaminyltransferase</fullName>
    </alternativeName>
    <alternativeName>
        <fullName evidence="5">UDP-N-acetylmannosamine transferase</fullName>
    </alternativeName>
    <alternativeName>
        <fullName evidence="5">UDP-N-acetylmannosamine:N-acetylglucosaminyl pyrophosphorylundecaprenol N-acetylmannosaminyltransferase</fullName>
    </alternativeName>
</protein>
<evidence type="ECO:0000256" key="1">
    <source>
        <dbReference type="ARBA" id="ARBA00022676"/>
    </source>
</evidence>
<dbReference type="GO" id="GO:0047244">
    <property type="term" value="F:N-acetylglucosaminyldiphosphoundecaprenol N-acetyl-beta-D-mannosaminyltransferase activity"/>
    <property type="evidence" value="ECO:0007669"/>
    <property type="project" value="UniProtKB-UniRule"/>
</dbReference>
<comment type="similarity">
    <text evidence="5">Belongs to the glycosyltransferase 26 family. TagA/TarA subfamily.</text>
</comment>
<comment type="pathway">
    <text evidence="5">Cell wall biogenesis; teichoic acid biosynthesis.</text>
</comment>
<dbReference type="PANTHER" id="PTHR34136">
    <property type="match status" value="1"/>
</dbReference>
<keyword evidence="8" id="KW-1185">Reference proteome</keyword>
<evidence type="ECO:0000313" key="7">
    <source>
        <dbReference type="EMBL" id="CEJ06270.1"/>
    </source>
</evidence>
<dbReference type="InterPro" id="IPR004629">
    <property type="entry name" value="WecG_TagA_CpsF"/>
</dbReference>
<dbReference type="CDD" id="cd06533">
    <property type="entry name" value="Glyco_transf_WecG_TagA"/>
    <property type="match status" value="1"/>
</dbReference>
<evidence type="ECO:0000256" key="5">
    <source>
        <dbReference type="HAMAP-Rule" id="MF_02070"/>
    </source>
</evidence>
<dbReference type="Proteomes" id="UP000836597">
    <property type="component" value="Chromosome"/>
</dbReference>
<dbReference type="EC" id="2.4.1.187" evidence="5"/>
<dbReference type="HAMAP" id="MF_02070">
    <property type="entry name" value="TagA_TarA"/>
    <property type="match status" value="1"/>
</dbReference>
<keyword evidence="3 5" id="KW-0777">Teichoic acid biosynthesis</keyword>
<comment type="catalytic activity">
    <reaction evidence="5">
        <text>UDP-N-acetyl-alpha-D-mannosamine + N-acetyl-alpha-D-glucosaminyl-di-trans,octa-cis-undecaprenyl diphosphate = N-acetyl-beta-D-mannosaminyl-(1-&gt;4)-N-acetyl-alpha-D-glucosaminyl di-trans,octa-cis-undecaprenyl diphosphate + UDP + H(+)</text>
        <dbReference type="Rhea" id="RHEA:16053"/>
        <dbReference type="ChEBI" id="CHEBI:15378"/>
        <dbReference type="ChEBI" id="CHEBI:58223"/>
        <dbReference type="ChEBI" id="CHEBI:62959"/>
        <dbReference type="ChEBI" id="CHEBI:68623"/>
        <dbReference type="ChEBI" id="CHEBI:132210"/>
        <dbReference type="EC" id="2.4.1.187"/>
    </reaction>
</comment>
<name>A0A8S0W1Q4_9FIRM</name>
<comment type="function">
    <text evidence="5">Catalyzes the conversion of GlcNAc-PP-undecaprenol into ManNAc-GlcNAc-PP-undecaprenol, the first committed lipid intermediate in the de novo synthesis of teichoic acid.</text>
</comment>
<dbReference type="AlphaFoldDB" id="A0A8S0W1Q4"/>
<dbReference type="PANTHER" id="PTHR34136:SF1">
    <property type="entry name" value="UDP-N-ACETYL-D-MANNOSAMINURONIC ACID TRANSFERASE"/>
    <property type="match status" value="1"/>
</dbReference>
<proteinExistence type="inferred from homology"/>
<dbReference type="GO" id="GO:0019350">
    <property type="term" value="P:teichoic acid biosynthetic process"/>
    <property type="evidence" value="ECO:0007669"/>
    <property type="project" value="UniProtKB-UniRule"/>
</dbReference>
<reference evidence="6" key="2">
    <citation type="submission" date="2020-01" db="EMBL/GenBank/DDBJ databases">
        <authorList>
            <person name="Hornung B."/>
        </authorList>
    </citation>
    <scope>NUCLEOTIDE SEQUENCE</scope>
    <source>
        <strain evidence="6">PacBioINE</strain>
    </source>
</reference>